<dbReference type="Proteomes" id="UP000199245">
    <property type="component" value="Unassembled WGS sequence"/>
</dbReference>
<evidence type="ECO:0000313" key="3">
    <source>
        <dbReference type="Proteomes" id="UP000199245"/>
    </source>
</evidence>
<proteinExistence type="predicted"/>
<evidence type="ECO:0000256" key="1">
    <source>
        <dbReference type="SAM" id="MobiDB-lite"/>
    </source>
</evidence>
<gene>
    <name evidence="2" type="ORF">SAMN05216337_103470</name>
</gene>
<accession>A0A1G7FM05</accession>
<sequence>MKAALLALSLVGQPPVQISDSVPNFDIKSLCADVSVDDKASGLPQDASKCVSDEAVARQQLNSIWLTVPAGPRESCELMAGSGQVQSYVELLICLKMIDWDSPSTVPSQRPKQGSKTPGN</sequence>
<feature type="region of interest" description="Disordered" evidence="1">
    <location>
        <begin position="101"/>
        <end position="120"/>
    </location>
</feature>
<dbReference type="EMBL" id="FMZW01000034">
    <property type="protein sequence ID" value="SDE76971.1"/>
    <property type="molecule type" value="Genomic_DNA"/>
</dbReference>
<evidence type="ECO:0000313" key="2">
    <source>
        <dbReference type="EMBL" id="SDE76971.1"/>
    </source>
</evidence>
<reference evidence="2 3" key="1">
    <citation type="submission" date="2016-10" db="EMBL/GenBank/DDBJ databases">
        <authorList>
            <person name="de Groot N.N."/>
        </authorList>
    </citation>
    <scope>NUCLEOTIDE SEQUENCE [LARGE SCALE GENOMIC DNA]</scope>
    <source>
        <strain evidence="2 3">R5</strain>
    </source>
</reference>
<name>A0A1G7FM05_9BRAD</name>
<feature type="compositionally biased region" description="Polar residues" evidence="1">
    <location>
        <begin position="102"/>
        <end position="120"/>
    </location>
</feature>
<dbReference type="RefSeq" id="WP_092087479.1">
    <property type="nucleotide sequence ID" value="NZ_CP121669.1"/>
</dbReference>
<organism evidence="2 3">
    <name type="scientific">Bradyrhizobium brasilense</name>
    <dbReference type="NCBI Taxonomy" id="1419277"/>
    <lineage>
        <taxon>Bacteria</taxon>
        <taxon>Pseudomonadati</taxon>
        <taxon>Pseudomonadota</taxon>
        <taxon>Alphaproteobacteria</taxon>
        <taxon>Hyphomicrobiales</taxon>
        <taxon>Nitrobacteraceae</taxon>
        <taxon>Bradyrhizobium</taxon>
    </lineage>
</organism>
<dbReference type="AlphaFoldDB" id="A0A1G7FM05"/>
<protein>
    <submittedName>
        <fullName evidence="2">Uncharacterized protein</fullName>
    </submittedName>
</protein>